<evidence type="ECO:0000313" key="2">
    <source>
        <dbReference type="Proteomes" id="UP001324287"/>
    </source>
</evidence>
<dbReference type="EMBL" id="CP141261">
    <property type="protein sequence ID" value="WRL63596.1"/>
    <property type="molecule type" value="Genomic_DNA"/>
</dbReference>
<dbReference type="Proteomes" id="UP001324287">
    <property type="component" value="Chromosome"/>
</dbReference>
<gene>
    <name evidence="1" type="ORF">U6N30_28615</name>
</gene>
<keyword evidence="2" id="KW-1185">Reference proteome</keyword>
<proteinExistence type="predicted"/>
<dbReference type="RefSeq" id="WP_324274931.1">
    <property type="nucleotide sequence ID" value="NZ_CP141261.1"/>
</dbReference>
<name>A0ABZ1AYE9_9ACTN</name>
<sequence>MIQTLVTEPYLVCCGTTVLVGEEGFEALTHRPDDPLLTERP</sequence>
<evidence type="ECO:0000313" key="1">
    <source>
        <dbReference type="EMBL" id="WRL63596.1"/>
    </source>
</evidence>
<organism evidence="1 2">
    <name type="scientific">Blastococcus brunescens</name>
    <dbReference type="NCBI Taxonomy" id="1564165"/>
    <lineage>
        <taxon>Bacteria</taxon>
        <taxon>Bacillati</taxon>
        <taxon>Actinomycetota</taxon>
        <taxon>Actinomycetes</taxon>
        <taxon>Geodermatophilales</taxon>
        <taxon>Geodermatophilaceae</taxon>
        <taxon>Blastococcus</taxon>
    </lineage>
</organism>
<protein>
    <submittedName>
        <fullName evidence="1">Uncharacterized protein</fullName>
    </submittedName>
</protein>
<accession>A0ABZ1AYE9</accession>
<reference evidence="1 2" key="1">
    <citation type="submission" date="2023-12" db="EMBL/GenBank/DDBJ databases">
        <title>Blastococcus brunescens sp. nov., an actonobacterium isolated from sandstone collected in sahara desert.</title>
        <authorList>
            <person name="Gtari M."/>
            <person name="Ghodhbane F."/>
        </authorList>
    </citation>
    <scope>NUCLEOTIDE SEQUENCE [LARGE SCALE GENOMIC DNA]</scope>
    <source>
        <strain evidence="1 2">BMG 8361</strain>
    </source>
</reference>